<comment type="caution">
    <text evidence="1">The sequence shown here is derived from an EMBL/GenBank/DDBJ whole genome shotgun (WGS) entry which is preliminary data.</text>
</comment>
<name>A0A8X7BKF0_TRICX</name>
<reference evidence="1" key="1">
    <citation type="submission" date="2020-08" db="EMBL/GenBank/DDBJ databases">
        <title>Multicomponent nature underlies the extraordinary mechanical properties of spider dragline silk.</title>
        <authorList>
            <person name="Kono N."/>
            <person name="Nakamura H."/>
            <person name="Mori M."/>
            <person name="Yoshida Y."/>
            <person name="Ohtoshi R."/>
            <person name="Malay A.D."/>
            <person name="Moran D.A.P."/>
            <person name="Tomita M."/>
            <person name="Numata K."/>
            <person name="Arakawa K."/>
        </authorList>
    </citation>
    <scope>NUCLEOTIDE SEQUENCE</scope>
</reference>
<keyword evidence="2" id="KW-1185">Reference proteome</keyword>
<proteinExistence type="predicted"/>
<evidence type="ECO:0000313" key="1">
    <source>
        <dbReference type="EMBL" id="GFY34500.1"/>
    </source>
</evidence>
<organism evidence="1 2">
    <name type="scientific">Trichonephila clavipes</name>
    <name type="common">Golden silk orbweaver</name>
    <name type="synonym">Nephila clavipes</name>
    <dbReference type="NCBI Taxonomy" id="2585209"/>
    <lineage>
        <taxon>Eukaryota</taxon>
        <taxon>Metazoa</taxon>
        <taxon>Ecdysozoa</taxon>
        <taxon>Arthropoda</taxon>
        <taxon>Chelicerata</taxon>
        <taxon>Arachnida</taxon>
        <taxon>Araneae</taxon>
        <taxon>Araneomorphae</taxon>
        <taxon>Entelegynae</taxon>
        <taxon>Araneoidea</taxon>
        <taxon>Nephilidae</taxon>
        <taxon>Trichonephila</taxon>
    </lineage>
</organism>
<dbReference type="EMBL" id="BMAU01021424">
    <property type="protein sequence ID" value="GFY34500.1"/>
    <property type="molecule type" value="Genomic_DNA"/>
</dbReference>
<sequence>MTPNLHNHVLLLELVGKNCHSGSKEPKRTFTTSTLLVDHKTLKKLEVARTLENLACFCPRLLEQDYQQFVSPCDSTSRCCYSSQQNLRSSQSSNAYTLNPSVAS</sequence>
<dbReference type="AlphaFoldDB" id="A0A8X7BKF0"/>
<accession>A0A8X7BKF0</accession>
<dbReference type="Proteomes" id="UP000887159">
    <property type="component" value="Unassembled WGS sequence"/>
</dbReference>
<evidence type="ECO:0000313" key="2">
    <source>
        <dbReference type="Proteomes" id="UP000887159"/>
    </source>
</evidence>
<gene>
    <name evidence="1" type="ORF">TNCV_2821861</name>
</gene>
<protein>
    <submittedName>
        <fullName evidence="1">Uncharacterized protein</fullName>
    </submittedName>
</protein>